<keyword evidence="3" id="KW-0732">Signal</keyword>
<evidence type="ECO:0000256" key="5">
    <source>
        <dbReference type="ARBA" id="ARBA00023237"/>
    </source>
</evidence>
<evidence type="ECO:0000256" key="2">
    <source>
        <dbReference type="ARBA" id="ARBA00005722"/>
    </source>
</evidence>
<evidence type="ECO:0000313" key="7">
    <source>
        <dbReference type="Proteomes" id="UP000825701"/>
    </source>
</evidence>
<dbReference type="RefSeq" id="WP_261401147.1">
    <property type="nucleotide sequence ID" value="NZ_CP081869.1"/>
</dbReference>
<protein>
    <submittedName>
        <fullName evidence="6">MipA/OmpV family protein</fullName>
    </submittedName>
</protein>
<sequence length="243" mass="25785">MAAPNERVVSALLAAGVAMKPEFEGSDKYEVVPLLLANVKWGGVELQLRGLEARVDLFADSPWDFGPVVNYRGKRDDDVSGPVKRLAEIDGAVEGGGFLAYAFGGDRNGQGEIRLEATVLHDVSGEHDGFTASGGVSYAALRWGPVYANVDAQTTYASKDFNRTYFGVTRAGSIASGLKAYRPGAGFKDVSAGVTAGYQFNEQWGLVARAEVTRYVGDAADSPIVKDGSKTSALLGLGVSYRY</sequence>
<keyword evidence="7" id="KW-1185">Reference proteome</keyword>
<evidence type="ECO:0000313" key="6">
    <source>
        <dbReference type="EMBL" id="QZN98245.1"/>
    </source>
</evidence>
<dbReference type="PANTHER" id="PTHR38776">
    <property type="entry name" value="MLTA-INTERACTING PROTEIN-RELATED"/>
    <property type="match status" value="1"/>
</dbReference>
<dbReference type="AlphaFoldDB" id="A0A9E6UKS8"/>
<proteinExistence type="inferred from homology"/>
<dbReference type="Pfam" id="PF06629">
    <property type="entry name" value="MipA"/>
    <property type="match status" value="1"/>
</dbReference>
<comment type="similarity">
    <text evidence="2">Belongs to the MipA/OmpV family.</text>
</comment>
<dbReference type="PANTHER" id="PTHR38776:SF1">
    <property type="entry name" value="MLTA-INTERACTING PROTEIN-RELATED"/>
    <property type="match status" value="1"/>
</dbReference>
<dbReference type="Proteomes" id="UP000825701">
    <property type="component" value="Chromosome"/>
</dbReference>
<dbReference type="GO" id="GO:0009279">
    <property type="term" value="C:cell outer membrane"/>
    <property type="evidence" value="ECO:0007669"/>
    <property type="project" value="UniProtKB-SubCell"/>
</dbReference>
<organism evidence="6 7">
    <name type="scientific">Chenggangzhangella methanolivorans</name>
    <dbReference type="NCBI Taxonomy" id="1437009"/>
    <lineage>
        <taxon>Bacteria</taxon>
        <taxon>Pseudomonadati</taxon>
        <taxon>Pseudomonadota</taxon>
        <taxon>Alphaproteobacteria</taxon>
        <taxon>Hyphomicrobiales</taxon>
        <taxon>Methylopilaceae</taxon>
        <taxon>Chenggangzhangella</taxon>
    </lineage>
</organism>
<accession>A0A9E6UKS8</accession>
<reference evidence="6" key="1">
    <citation type="submission" date="2021-08" db="EMBL/GenBank/DDBJ databases">
        <authorList>
            <person name="Zhang H."/>
            <person name="Xu M."/>
            <person name="Yu Z."/>
            <person name="Yang L."/>
            <person name="Cai Y."/>
        </authorList>
    </citation>
    <scope>NUCLEOTIDE SEQUENCE</scope>
    <source>
        <strain evidence="6">CHL1</strain>
    </source>
</reference>
<keyword evidence="4" id="KW-0472">Membrane</keyword>
<evidence type="ECO:0000256" key="3">
    <source>
        <dbReference type="ARBA" id="ARBA00022729"/>
    </source>
</evidence>
<dbReference type="KEGG" id="cmet:K6K41_13875"/>
<evidence type="ECO:0000256" key="1">
    <source>
        <dbReference type="ARBA" id="ARBA00004442"/>
    </source>
</evidence>
<keyword evidence="5" id="KW-0998">Cell outer membrane</keyword>
<gene>
    <name evidence="6" type="ORF">K6K41_13875</name>
</gene>
<dbReference type="InterPro" id="IPR010583">
    <property type="entry name" value="MipA"/>
</dbReference>
<name>A0A9E6UKS8_9HYPH</name>
<comment type="subcellular location">
    <subcellularLocation>
        <location evidence="1">Cell outer membrane</location>
    </subcellularLocation>
</comment>
<evidence type="ECO:0000256" key="4">
    <source>
        <dbReference type="ARBA" id="ARBA00023136"/>
    </source>
</evidence>
<dbReference type="EMBL" id="CP081869">
    <property type="protein sequence ID" value="QZN98245.1"/>
    <property type="molecule type" value="Genomic_DNA"/>
</dbReference>